<keyword evidence="6 9" id="KW-1015">Disulfide bond</keyword>
<evidence type="ECO:0000313" key="14">
    <source>
        <dbReference type="Ensembl" id="ENSATEP00000070353.1"/>
    </source>
</evidence>
<dbReference type="PANTHER" id="PTHR11339:SF408">
    <property type="entry name" value="MUCIN-5B"/>
    <property type="match status" value="1"/>
</dbReference>
<dbReference type="InterPro" id="IPR002919">
    <property type="entry name" value="TIL_dom"/>
</dbReference>
<dbReference type="SMART" id="SM00214">
    <property type="entry name" value="VWC"/>
    <property type="match status" value="3"/>
</dbReference>
<feature type="domain" description="VWFD" evidence="13">
    <location>
        <begin position="40"/>
        <end position="222"/>
    </location>
</feature>
<dbReference type="InterPro" id="IPR001007">
    <property type="entry name" value="VWF_dom"/>
</dbReference>
<keyword evidence="2" id="KW-0964">Secreted</keyword>
<reference evidence="14" key="2">
    <citation type="submission" date="2025-08" db="UniProtKB">
        <authorList>
            <consortium name="Ensembl"/>
        </authorList>
    </citation>
    <scope>IDENTIFICATION</scope>
</reference>
<dbReference type="PANTHER" id="PTHR11339">
    <property type="entry name" value="EXTRACELLULAR MATRIX GLYCOPROTEIN RELATED"/>
    <property type="match status" value="1"/>
</dbReference>
<dbReference type="SMART" id="SM00041">
    <property type="entry name" value="CT"/>
    <property type="match status" value="1"/>
</dbReference>
<feature type="region of interest" description="Disordered" evidence="10">
    <location>
        <begin position="1413"/>
        <end position="1494"/>
    </location>
</feature>
<keyword evidence="4" id="KW-0677">Repeat</keyword>
<evidence type="ECO:0000313" key="15">
    <source>
        <dbReference type="Proteomes" id="UP000265040"/>
    </source>
</evidence>
<evidence type="ECO:0000259" key="12">
    <source>
        <dbReference type="PROSITE" id="PS01225"/>
    </source>
</evidence>
<feature type="signal peptide" evidence="11">
    <location>
        <begin position="1"/>
        <end position="29"/>
    </location>
</feature>
<dbReference type="SMART" id="SM00216">
    <property type="entry name" value="VWD"/>
    <property type="match status" value="4"/>
</dbReference>
<proteinExistence type="predicted"/>
<dbReference type="GeneTree" id="ENSGT00940000156076"/>
<dbReference type="FunFam" id="2.10.25.10:FF:000153">
    <property type="entry name" value="MUC5B isoform 1"/>
    <property type="match status" value="1"/>
</dbReference>
<dbReference type="FunFam" id="2.10.25.10:FF:000674">
    <property type="entry name" value="Mucin-2"/>
    <property type="match status" value="1"/>
</dbReference>
<dbReference type="InterPro" id="IPR036084">
    <property type="entry name" value="Ser_inhib-like_sf"/>
</dbReference>
<evidence type="ECO:0000256" key="6">
    <source>
        <dbReference type="ARBA" id="ARBA00023157"/>
    </source>
</evidence>
<feature type="compositionally biased region" description="Low complexity" evidence="10">
    <location>
        <begin position="1926"/>
        <end position="2127"/>
    </location>
</feature>
<dbReference type="Pfam" id="PF01826">
    <property type="entry name" value="TIL"/>
    <property type="match status" value="1"/>
</dbReference>
<evidence type="ECO:0000256" key="5">
    <source>
        <dbReference type="ARBA" id="ARBA00023008"/>
    </source>
</evidence>
<dbReference type="Pfam" id="PF08742">
    <property type="entry name" value="C8"/>
    <property type="match status" value="4"/>
</dbReference>
<evidence type="ECO:0000256" key="2">
    <source>
        <dbReference type="ARBA" id="ARBA00022525"/>
    </source>
</evidence>
<feature type="region of interest" description="Disordered" evidence="10">
    <location>
        <begin position="1926"/>
        <end position="2579"/>
    </location>
</feature>
<feature type="domain" description="VWFD" evidence="13">
    <location>
        <begin position="386"/>
        <end position="541"/>
    </location>
</feature>
<dbReference type="FunFam" id="2.10.25.10:FF:000414">
    <property type="entry name" value="von Willebrand factor"/>
    <property type="match status" value="1"/>
</dbReference>
<feature type="chain" id="PRO_5031187058" description="Mucin 5AC, oligomeric mucus/gel-forming" evidence="11">
    <location>
        <begin position="30"/>
        <end position="3205"/>
    </location>
</feature>
<dbReference type="SMART" id="SM00215">
    <property type="entry name" value="VWC_out"/>
    <property type="match status" value="3"/>
</dbReference>
<evidence type="ECO:0008006" key="16">
    <source>
        <dbReference type="Google" id="ProtNLM"/>
    </source>
</evidence>
<feature type="region of interest" description="Disordered" evidence="10">
    <location>
        <begin position="1206"/>
        <end position="1306"/>
    </location>
</feature>
<dbReference type="PROSITE" id="PS01185">
    <property type="entry name" value="CTCK_1"/>
    <property type="match status" value="1"/>
</dbReference>
<dbReference type="GO" id="GO:0005576">
    <property type="term" value="C:extracellular region"/>
    <property type="evidence" value="ECO:0007669"/>
    <property type="project" value="UniProtKB-SubCell"/>
</dbReference>
<dbReference type="InterPro" id="IPR014853">
    <property type="entry name" value="VWF/SSPO/ZAN-like_Cys-rich_dom"/>
</dbReference>
<feature type="domain" description="CTCK" evidence="12">
    <location>
        <begin position="3114"/>
        <end position="3202"/>
    </location>
</feature>
<feature type="domain" description="VWFD" evidence="13">
    <location>
        <begin position="828"/>
        <end position="997"/>
    </location>
</feature>
<accession>A0A7N6BXK0</accession>
<dbReference type="PROSITE" id="PS51233">
    <property type="entry name" value="VWFD"/>
    <property type="match status" value="4"/>
</dbReference>
<dbReference type="InterPro" id="IPR006207">
    <property type="entry name" value="Cys_knot_C"/>
</dbReference>
<sequence>QGARIKRTARMPLEWVIPWVTLCFGLSTGSIDVTPSHNNQFCSTWGNYHFKTFDGEFFQLPSTCNYVLAYHCKRDYETFNIQLKRQKINDVPVITKVMMKLDGVNVELANTSIKVDDKLVSIPFVKAGISIKRSASYVKIEAKLGLVLMWNQEDTFWIELDAKFKNQTCGLCGDFKGAQISDDLLKTGKLWKLNGPTENCEEISPSTQACSNEVSENTDICENLLSGPAFLTCRNLIDTDTFIKACAIDLCSCNKNSTTCLCSTISEYSRQCAHAGGKPQKWTTTELCEKTCPFNMVYKEYGSPCTDTCSNPKRSQVCEEHSIDGCFCPSDTVFDDITHSGCVAVEQCSCVHNGKPYKPGDSYSSTCHECICTQGQWSCKDTDCPGICSVLGGAHITTYDAKTYTFHGDCSYVLTQVRQSDSEKVNLVRCEKSEKSTCLNAVTLFFIQCENVFLSADDFKLFRPSTFFIVIHTIYGLDLEIQLTPFMQVYIKAGVSKKGNLIGLCGNFNDVEADDFRTTNGLIEGTAGTFANTWKTKTTCPDVTNVFGDPCTLSIEKENYAKHWCSLLSDPNEIFAKCHFEINPKVYQSCIYDSCACENSEECLCAAISSYVHACAAAGIFLNGWRDSICEKYTSNCPSTFVYDYQMSSCGRTCRSLSQSELICEIDFTPLDGCGCAEGTYLDEKGECVTASQCSCHMGDTVVQPGQDIVLHGQTCSCHSGKLVCTGTCTHPKVFLNCSGAKPGDEGSECQKSCQTLDIECVSTHCLSGCVCPAGLLSDGEGGCIKEEDCPCTYNGESYGRGKTITVDCNTCTCKSRNWECTDNGCHGTCTIYGEGHYTTFDQQKFSFNGDCAYVFAQDFCGDDTNGTFRVLTESIPCGTTESICSTAIKLYLGNNEIVLSEEDVRVIKQGTGVDIPYHINTMGIYLVIEAKNGLVLIWDRRTTLMIQLSPTFKGNVCGLCGNYDGNVKNDFSTRSNEIVVEAFQFGNSWKVSSTCPNANTLKDPCSVNSHRQAWAAKHCSIIKSEVFAACHSKVAPQSFYDACVGDTCACNTGGDCECFCSAVAAYAAACNKAGACIRWRTPTICPLFCDYYNPDGECEWHYEPCGKPCIKTCRNRSGMCYNQIPALEGCYPRCPPEKPYLDEATMTCVQECGCYDDEGKHYEEGEIMPAKENCTICNFIFQLPFSYCHHETMNCVLKEECSSTTSPITTSTTTTTTRTTTESPTTTTTITTESPTTTTPESPTTTTTITTGSPTTTTTTTEGSSITTTTTSTESLSTTTTESPTTTTPTTSTKTTTTTETPTTTTTTPPCFVCDWTDWNNKHYPTFTPDGRDIETIENITDLDVSVCRRPLEIQCRAKAYKDKLLNDLGQIVTCSPTHGLICYNREQSSRVCLDYEIRVKCCIDVCTTTPTSTTTESPATTTTTTESPTTTTTITTGSPTTTTTEKSPTTTTPEKSLSTITTESPTTTTPTTSTKTTTTTESPTTTTTTTESPTTTPSCFVCDWTDWNNKHYPTFNPDGGDFEPIKNITGLDVSACKKPLEIQCRAKAYKDKLLNDLGQIVTCSPTHGLICYNREQSSRVCLDYEIRVKCCIDICITTPTSTTTESPTTTTTTTESPTTTTTITTESPTTTTPESPTTTTTITTESPTTTTTESPTTTTESPTTTTSTTPTTTITSTTTESSTTGSTTSTTTSTTTESTTPTTSTESPITTTIESPSTTTTESPSTTTTSTTESPTTTTTTTESTTSTATTTTTESPTSTTTTTEGSSITTTTTSTESLSTTTTESPTTTTPTTSTKTTTTTESPTTTTTTTESPTTTPSCFVCDWTDWNNKHYPTFNPDGGDFEPIKNITGLDVSACKKPLEIQCRAKAYKDKLLNDLGQIVTCSPTHGLICYNREQSSRVCLDYEIRVKCCIDICITTPTSTTTESPATTTTTPESPTTTTTITTESPTTTTPESPTTTTTITTGSPTTTTTESPTTTTTTTTTESPTSTTATTTTTETTTPEVVTHKSPTTTRTTTESPTTTTTITTESPTTTTPESPTTTTTITTGSPTTTTTESPTTTTTTTTESHTSTTTTTESPTTTTESLTATTTTTTTESPTSTTATTTTTETTTPEVVTHSTKTTVQSTGEVIVNTTTPTGSPTTTTTESPSTISSTTESPTTTSTTTTTTSTTTESSTTGSTTSTTTSTTTESTTLTTSTESPITTTIESPSTTTTESPTTTATTTESPTATTRESPTTTTTSTTTESSTTTATTTTTESTTTSTESPTTTTSTESLTTTTTESPSTTTTESTTSTATTTTTESPTTTTTTSESSITIKTSTESPTTTTTESPTPTTTTTESTTQTATTTTTESTTQPATTTTTESPTTTTTTTETTTPTTTTTESPTTTTESSITTTTTTTTESPTTTTRESPTTTTTESPTTTTTTTESTTPTTTTTESPTTTTTESPTTTTTTTESTTPTTTTTESPTTTTTESPTTTTTTTESPTTTKTSTESPTTTTTESPTTTTTTNESTTPTTTTTESSTTTTTESSITTTTKTTTESPTPTTSTEGPTTTTPKTSTTTTTTTESPTTTITITETTPVTSNKNIYYLQYYIMIDNSVFFPEKNGESWKPDNCTTETCDDGKVITEHVPCKEVTQPVCVNGLPPVKVYDEAGCCFHYECRCVCSGWGDPHYVTFDGLYYSFQKNCTYVLVKEIIPKYNFKIYIDNENCDPSGTVTCPKALIVYYKNYEIILTQQRGTKTVYVNGTQVFPTYSTTDFVITSTAIELLLKIPAIEAVVSFKGLMFSVNLPFSLFHGNTEGQCGTCDNRTDNDCRLPNGEIHPSCSEMANKWQVNDGNKSYCVSTPPTSPPLSSTTKPSTTTPSTTTICKSEICEILISKVFERCHKQIAPDHFYEACKFDVCHTNSKMGCSSLELYARLCADAFICVDWRNATGGQCEYKCPANKVYKPCGPTVVPTCNARYNDKYTEDCQDETGDPSTDCRFTEGCFCPEGLTLFSSNSDICVSSCCTGPDGQPKKYGETWQSGCQQCVCSKDTMSVQCKPLTCPTQEPVNCTKEGEVLGKKTILNLHLLTQCQRKHIVLFFYIIQFVIVNNKIHVSFAGIPRHSCQMYRNTTYLHIKNCTSVVPVEITACEGSCGPSSSMYSAESNNLMHSCTCCQEMDKSVKEVEVTCPDGSNKRESYILVETCGCHTTKCRENT</sequence>
<dbReference type="InterPro" id="IPR050780">
    <property type="entry name" value="Mucin_vWF_Thrombospondin_sf"/>
</dbReference>
<evidence type="ECO:0000256" key="3">
    <source>
        <dbReference type="ARBA" id="ARBA00022729"/>
    </source>
</evidence>
<evidence type="ECO:0000256" key="11">
    <source>
        <dbReference type="SAM" id="SignalP"/>
    </source>
</evidence>
<name>A0A7N6BXK0_ANATE</name>
<comment type="caution">
    <text evidence="9">Lacks conserved residue(s) required for the propagation of feature annotation.</text>
</comment>
<dbReference type="Ensembl" id="ENSATET00000040724.2">
    <property type="protein sequence ID" value="ENSATEP00000070353.1"/>
    <property type="gene ID" value="ENSATEG00000011222.3"/>
</dbReference>
<comment type="subcellular location">
    <subcellularLocation>
        <location evidence="1">Secreted</location>
    </subcellularLocation>
</comment>
<dbReference type="InterPro" id="IPR025155">
    <property type="entry name" value="WxxW_domain"/>
</dbReference>
<evidence type="ECO:0000259" key="13">
    <source>
        <dbReference type="PROSITE" id="PS51233"/>
    </source>
</evidence>
<evidence type="ECO:0000256" key="10">
    <source>
        <dbReference type="SAM" id="MobiDB-lite"/>
    </source>
</evidence>
<feature type="domain" description="VWFD" evidence="13">
    <location>
        <begin position="2670"/>
        <end position="2849"/>
    </location>
</feature>
<dbReference type="Pfam" id="PF25962">
    <property type="entry name" value="TIL_OTOGL_Mucin"/>
    <property type="match status" value="1"/>
</dbReference>
<evidence type="ECO:0000256" key="9">
    <source>
        <dbReference type="PROSITE-ProRule" id="PRU00039"/>
    </source>
</evidence>
<keyword evidence="5" id="KW-0186">Copper</keyword>
<protein>
    <recommendedName>
        <fullName evidence="16">Mucin 5AC, oligomeric mucus/gel-forming</fullName>
    </recommendedName>
</protein>
<evidence type="ECO:0000256" key="1">
    <source>
        <dbReference type="ARBA" id="ARBA00004613"/>
    </source>
</evidence>
<dbReference type="SUPFAM" id="SSF57567">
    <property type="entry name" value="Serine protease inhibitors"/>
    <property type="match status" value="3"/>
</dbReference>
<keyword evidence="7" id="KW-0325">Glycoprotein</keyword>
<comment type="subunit">
    <text evidence="8">Homomultimer; disulfide-linked. The N- and C-terminus mediate their assembly into higher order structures to form filaments. The CTCK domains of two polypeptides associate in the endoplasmic reticulum to generate intermolecularly disulfide-bonded dimers. These dimers progress to the Golgi apparatus, which is a more acidic environment than the endoplasmic reticulum. Under acidic conditions, the N-termini form non-covalent intermolecular interactions that juxtapose assemblies from different CTCK-linked dimers to produce long, disulfide-linked polymers that remain highly compact until secretion.</text>
</comment>
<dbReference type="Pfam" id="PF13330">
    <property type="entry name" value="Mucin2_WxxW"/>
    <property type="match status" value="3"/>
</dbReference>
<dbReference type="Proteomes" id="UP000265040">
    <property type="component" value="Chromosome 6"/>
</dbReference>
<feature type="disulfide bond" evidence="9">
    <location>
        <begin position="3114"/>
        <end position="3164"/>
    </location>
</feature>
<keyword evidence="15" id="KW-1185">Reference proteome</keyword>
<dbReference type="SMART" id="SM00832">
    <property type="entry name" value="C8"/>
    <property type="match status" value="4"/>
</dbReference>
<dbReference type="InterPro" id="IPR001846">
    <property type="entry name" value="VWF_type-D"/>
</dbReference>
<evidence type="ECO:0000256" key="4">
    <source>
        <dbReference type="ARBA" id="ARBA00022737"/>
    </source>
</evidence>
<reference evidence="14" key="3">
    <citation type="submission" date="2025-09" db="UniProtKB">
        <authorList>
            <consortium name="Ensembl"/>
        </authorList>
    </citation>
    <scope>IDENTIFICATION</scope>
</reference>
<dbReference type="Gene3D" id="2.10.25.10">
    <property type="entry name" value="Laminin"/>
    <property type="match status" value="4"/>
</dbReference>
<evidence type="ECO:0000256" key="7">
    <source>
        <dbReference type="ARBA" id="ARBA00023180"/>
    </source>
</evidence>
<dbReference type="CDD" id="cd19941">
    <property type="entry name" value="TIL"/>
    <property type="match status" value="3"/>
</dbReference>
<feature type="compositionally biased region" description="Low complexity" evidence="10">
    <location>
        <begin position="2138"/>
        <end position="2579"/>
    </location>
</feature>
<organism evidence="14 15">
    <name type="scientific">Anabas testudineus</name>
    <name type="common">Climbing perch</name>
    <name type="synonym">Anthias testudineus</name>
    <dbReference type="NCBI Taxonomy" id="64144"/>
    <lineage>
        <taxon>Eukaryota</taxon>
        <taxon>Metazoa</taxon>
        <taxon>Chordata</taxon>
        <taxon>Craniata</taxon>
        <taxon>Vertebrata</taxon>
        <taxon>Euteleostomi</taxon>
        <taxon>Actinopterygii</taxon>
        <taxon>Neopterygii</taxon>
        <taxon>Teleostei</taxon>
        <taxon>Neoteleostei</taxon>
        <taxon>Acanthomorphata</taxon>
        <taxon>Anabantaria</taxon>
        <taxon>Anabantiformes</taxon>
        <taxon>Anabantoidei</taxon>
        <taxon>Anabantidae</taxon>
        <taxon>Anabas</taxon>
    </lineage>
</organism>
<keyword evidence="3 11" id="KW-0732">Signal</keyword>
<reference evidence="14" key="1">
    <citation type="submission" date="2021-04" db="EMBL/GenBank/DDBJ databases">
        <authorList>
            <consortium name="Wellcome Sanger Institute Data Sharing"/>
        </authorList>
    </citation>
    <scope>NUCLEOTIDE SEQUENCE [LARGE SCALE GENOMIC DNA]</scope>
</reference>
<dbReference type="Pfam" id="PF00094">
    <property type="entry name" value="VWD"/>
    <property type="match status" value="4"/>
</dbReference>
<dbReference type="PROSITE" id="PS01225">
    <property type="entry name" value="CTCK_2"/>
    <property type="match status" value="1"/>
</dbReference>
<feature type="region of interest" description="Disordered" evidence="10">
    <location>
        <begin position="1604"/>
        <end position="1819"/>
    </location>
</feature>
<evidence type="ECO:0000256" key="8">
    <source>
        <dbReference type="ARBA" id="ARBA00063950"/>
    </source>
</evidence>
<dbReference type="InterPro" id="IPR058753">
    <property type="entry name" value="TIL_OTOGL_Mucin"/>
</dbReference>
<dbReference type="SUPFAM" id="SSF57603">
    <property type="entry name" value="FnI-like domain"/>
    <property type="match status" value="1"/>
</dbReference>